<feature type="transmembrane region" description="Helical" evidence="9">
    <location>
        <begin position="212"/>
        <end position="231"/>
    </location>
</feature>
<name>A0A1F5HVR6_9BACT</name>
<dbReference type="STRING" id="1797729.A3A60_03705"/>
<feature type="transmembrane region" description="Helical" evidence="9">
    <location>
        <begin position="237"/>
        <end position="256"/>
    </location>
</feature>
<dbReference type="Pfam" id="PF03116">
    <property type="entry name" value="NQR2_RnfD_RnfE"/>
    <property type="match status" value="1"/>
</dbReference>
<gene>
    <name evidence="10" type="ORF">A3A60_03705</name>
</gene>
<evidence type="ECO:0000313" key="11">
    <source>
        <dbReference type="Proteomes" id="UP000179227"/>
    </source>
</evidence>
<feature type="transmembrane region" description="Helical" evidence="9">
    <location>
        <begin position="116"/>
        <end position="134"/>
    </location>
</feature>
<dbReference type="Proteomes" id="UP000179227">
    <property type="component" value="Unassembled WGS sequence"/>
</dbReference>
<dbReference type="GO" id="GO:0055085">
    <property type="term" value="P:transmembrane transport"/>
    <property type="evidence" value="ECO:0007669"/>
    <property type="project" value="InterPro"/>
</dbReference>
<keyword evidence="2" id="KW-0597">Phosphoprotein</keyword>
<proteinExistence type="predicted"/>
<feature type="transmembrane region" description="Helical" evidence="9">
    <location>
        <begin position="64"/>
        <end position="81"/>
    </location>
</feature>
<evidence type="ECO:0000256" key="2">
    <source>
        <dbReference type="ARBA" id="ARBA00022553"/>
    </source>
</evidence>
<comment type="caution">
    <text evidence="10">The sequence shown here is derived from an EMBL/GenBank/DDBJ whole genome shotgun (WGS) entry which is preliminary data.</text>
</comment>
<dbReference type="InterPro" id="IPR004338">
    <property type="entry name" value="NqrB/RnfD"/>
</dbReference>
<feature type="transmembrane region" description="Helical" evidence="9">
    <location>
        <begin position="140"/>
        <end position="155"/>
    </location>
</feature>
<feature type="transmembrane region" description="Helical" evidence="9">
    <location>
        <begin position="160"/>
        <end position="176"/>
    </location>
</feature>
<dbReference type="PANTHER" id="PTHR30578">
    <property type="entry name" value="ELECTRON TRANSPORT COMPLEX PROTEIN RNFD"/>
    <property type="match status" value="1"/>
</dbReference>
<evidence type="ECO:0000256" key="7">
    <source>
        <dbReference type="ARBA" id="ARBA00022989"/>
    </source>
</evidence>
<evidence type="ECO:0000256" key="6">
    <source>
        <dbReference type="ARBA" id="ARBA00022967"/>
    </source>
</evidence>
<dbReference type="AlphaFoldDB" id="A0A1F5HVR6"/>
<feature type="transmembrane region" description="Helical" evidence="9">
    <location>
        <begin position="35"/>
        <end position="59"/>
    </location>
</feature>
<feature type="transmembrane region" description="Helical" evidence="9">
    <location>
        <begin position="12"/>
        <end position="29"/>
    </location>
</feature>
<protein>
    <submittedName>
        <fullName evidence="10">Uncharacterized protein</fullName>
    </submittedName>
</protein>
<dbReference type="PANTHER" id="PTHR30578:SF0">
    <property type="entry name" value="ION-TRANSLOCATING OXIDOREDUCTASE COMPLEX SUBUNIT D"/>
    <property type="match status" value="1"/>
</dbReference>
<keyword evidence="4" id="KW-0288">FMN</keyword>
<evidence type="ECO:0000256" key="5">
    <source>
        <dbReference type="ARBA" id="ARBA00022692"/>
    </source>
</evidence>
<evidence type="ECO:0000313" key="10">
    <source>
        <dbReference type="EMBL" id="OGE08193.1"/>
    </source>
</evidence>
<evidence type="ECO:0000256" key="9">
    <source>
        <dbReference type="SAM" id="Phobius"/>
    </source>
</evidence>
<keyword evidence="5 9" id="KW-0812">Transmembrane</keyword>
<sequence>MNLKTLANDIRLQVGFTLFLVWFLDIWHFRSDPHILQIIVYPLLAILLVAIFDLCLTFLRYRKTYLPTAVVVSGFLIGLIISPSEPVWVILTAGVLVTLSKQFLAKGIRQHIFNPAALGIMGVYLIFGTTVAWWGVSWSWYPLAILVPLMIRILWRLHRLYLPLGFLLVYFIYLILTSSADLALGTLVDPTVLLFALVMLPEPITSPIAGYFKYLFGAGVAIIAILMSTFLKIGDVFLPSLLLSNLASFLIIRLMAKTKKVQ</sequence>
<keyword evidence="8 9" id="KW-0472">Membrane</keyword>
<dbReference type="GO" id="GO:0005886">
    <property type="term" value="C:plasma membrane"/>
    <property type="evidence" value="ECO:0007669"/>
    <property type="project" value="TreeGrafter"/>
</dbReference>
<keyword evidence="1" id="KW-0813">Transport</keyword>
<reference evidence="10 11" key="1">
    <citation type="journal article" date="2016" name="Nat. Commun.">
        <title>Thousands of microbial genomes shed light on interconnected biogeochemical processes in an aquifer system.</title>
        <authorList>
            <person name="Anantharaman K."/>
            <person name="Brown C.T."/>
            <person name="Hug L.A."/>
            <person name="Sharon I."/>
            <person name="Castelle C.J."/>
            <person name="Probst A.J."/>
            <person name="Thomas B.C."/>
            <person name="Singh A."/>
            <person name="Wilkins M.J."/>
            <person name="Karaoz U."/>
            <person name="Brodie E.L."/>
            <person name="Williams K.H."/>
            <person name="Hubbard S.S."/>
            <person name="Banfield J.F."/>
        </authorList>
    </citation>
    <scope>NUCLEOTIDE SEQUENCE [LARGE SCALE GENOMIC DNA]</scope>
</reference>
<evidence type="ECO:0000256" key="4">
    <source>
        <dbReference type="ARBA" id="ARBA00022643"/>
    </source>
</evidence>
<organism evidence="10 11">
    <name type="scientific">Candidatus Curtissbacteria bacterium RIFCSPLOWO2_01_FULL_42_26</name>
    <dbReference type="NCBI Taxonomy" id="1797729"/>
    <lineage>
        <taxon>Bacteria</taxon>
        <taxon>Candidatus Curtissiibacteriota</taxon>
    </lineage>
</organism>
<keyword evidence="7 9" id="KW-1133">Transmembrane helix</keyword>
<evidence type="ECO:0000256" key="1">
    <source>
        <dbReference type="ARBA" id="ARBA00022448"/>
    </source>
</evidence>
<evidence type="ECO:0000256" key="8">
    <source>
        <dbReference type="ARBA" id="ARBA00023136"/>
    </source>
</evidence>
<keyword evidence="6" id="KW-1278">Translocase</keyword>
<accession>A0A1F5HVR6</accession>
<feature type="transmembrane region" description="Helical" evidence="9">
    <location>
        <begin position="87"/>
        <end position="104"/>
    </location>
</feature>
<evidence type="ECO:0000256" key="3">
    <source>
        <dbReference type="ARBA" id="ARBA00022630"/>
    </source>
</evidence>
<keyword evidence="3" id="KW-0285">Flavoprotein</keyword>
<dbReference type="EMBL" id="MFBS01000041">
    <property type="protein sequence ID" value="OGE08193.1"/>
    <property type="molecule type" value="Genomic_DNA"/>
</dbReference>